<keyword evidence="4" id="KW-1185">Reference proteome</keyword>
<name>A0A4C1XAZ1_EUMVA</name>
<evidence type="ECO:0000313" key="3">
    <source>
        <dbReference type="EMBL" id="GBP60363.1"/>
    </source>
</evidence>
<protein>
    <submittedName>
        <fullName evidence="3">Uncharacterized protein</fullName>
    </submittedName>
</protein>
<proteinExistence type="predicted"/>
<comment type="caution">
    <text evidence="3">The sequence shown here is derived from an EMBL/GenBank/DDBJ whole genome shotgun (WGS) entry which is preliminary data.</text>
</comment>
<evidence type="ECO:0000313" key="4">
    <source>
        <dbReference type="Proteomes" id="UP000299102"/>
    </source>
</evidence>
<dbReference type="OrthoDB" id="6617264at2759"/>
<evidence type="ECO:0000256" key="2">
    <source>
        <dbReference type="SAM" id="SignalP"/>
    </source>
</evidence>
<accession>A0A4C1XAZ1</accession>
<dbReference type="EMBL" id="BGZK01000786">
    <property type="protein sequence ID" value="GBP60363.1"/>
    <property type="molecule type" value="Genomic_DNA"/>
</dbReference>
<dbReference type="PANTHER" id="PTHR21398:SF1">
    <property type="entry name" value="FI03705P"/>
    <property type="match status" value="1"/>
</dbReference>
<dbReference type="InterPro" id="IPR006631">
    <property type="entry name" value="DM4_12"/>
</dbReference>
<dbReference type="Pfam" id="PF07841">
    <property type="entry name" value="DM4_12"/>
    <property type="match status" value="1"/>
</dbReference>
<feature type="region of interest" description="Disordered" evidence="1">
    <location>
        <begin position="231"/>
        <end position="251"/>
    </location>
</feature>
<feature type="chain" id="PRO_5020041861" evidence="2">
    <location>
        <begin position="22"/>
        <end position="350"/>
    </location>
</feature>
<dbReference type="Proteomes" id="UP000299102">
    <property type="component" value="Unassembled WGS sequence"/>
</dbReference>
<feature type="signal peptide" evidence="2">
    <location>
        <begin position="1"/>
        <end position="21"/>
    </location>
</feature>
<keyword evidence="2" id="KW-0732">Signal</keyword>
<reference evidence="3 4" key="1">
    <citation type="journal article" date="2019" name="Commun. Biol.">
        <title>The bagworm genome reveals a unique fibroin gene that provides high tensile strength.</title>
        <authorList>
            <person name="Kono N."/>
            <person name="Nakamura H."/>
            <person name="Ohtoshi R."/>
            <person name="Tomita M."/>
            <person name="Numata K."/>
            <person name="Arakawa K."/>
        </authorList>
    </citation>
    <scope>NUCLEOTIDE SEQUENCE [LARGE SCALE GENOMIC DNA]</scope>
</reference>
<sequence length="350" mass="40187">MKLDNILSIFATFLVIHDISGDIADTCPGFPHCTNDDVSDDAHRHSLSRRKRSLVFPDGSSLQLVFCLQVSALIPIGDIFLYGSTVALAWELPKDPQFLYDFKSFERNAQSRADTVNNIYYLDREGKVIAKVPYKRKMLVNPAFAKRSIQDKKSRIPDHIKQKVKMYKQKLHEMQQRREFLNREHMDAASVRFHRSSRIGLLQKLETAFTALGYDGRACVLRKLCEAGRPRRPPANELSARNTTDRVHGKTLSPSRRSVAAREAVFDARSGHLVRNIFRNEITLKYVINKFIWTLPPIPNADSPREEWARNSRLPKNNEMEENDYQHYDSAHAAAGDCETLYGCTDFIFE</sequence>
<dbReference type="PANTHER" id="PTHR21398">
    <property type="entry name" value="AGAP007094-PA"/>
    <property type="match status" value="1"/>
</dbReference>
<gene>
    <name evidence="3" type="ORF">EVAR_91398_1</name>
</gene>
<organism evidence="3 4">
    <name type="scientific">Eumeta variegata</name>
    <name type="common">Bagworm moth</name>
    <name type="synonym">Eumeta japonica</name>
    <dbReference type="NCBI Taxonomy" id="151549"/>
    <lineage>
        <taxon>Eukaryota</taxon>
        <taxon>Metazoa</taxon>
        <taxon>Ecdysozoa</taxon>
        <taxon>Arthropoda</taxon>
        <taxon>Hexapoda</taxon>
        <taxon>Insecta</taxon>
        <taxon>Pterygota</taxon>
        <taxon>Neoptera</taxon>
        <taxon>Endopterygota</taxon>
        <taxon>Lepidoptera</taxon>
        <taxon>Glossata</taxon>
        <taxon>Ditrysia</taxon>
        <taxon>Tineoidea</taxon>
        <taxon>Psychidae</taxon>
        <taxon>Oiketicinae</taxon>
        <taxon>Eumeta</taxon>
    </lineage>
</organism>
<evidence type="ECO:0000256" key="1">
    <source>
        <dbReference type="SAM" id="MobiDB-lite"/>
    </source>
</evidence>
<dbReference type="AlphaFoldDB" id="A0A4C1XAZ1"/>